<dbReference type="WBParaSite" id="Pan_g21069.t1">
    <property type="protein sequence ID" value="Pan_g21069.t1"/>
    <property type="gene ID" value="Pan_g21069"/>
</dbReference>
<evidence type="ECO:0000313" key="3">
    <source>
        <dbReference type="WBParaSite" id="Pan_g21069.t1"/>
    </source>
</evidence>
<feature type="transmembrane region" description="Helical" evidence="1">
    <location>
        <begin position="77"/>
        <end position="99"/>
    </location>
</feature>
<name>A0A7E4VHW3_PANRE</name>
<feature type="transmembrane region" description="Helical" evidence="1">
    <location>
        <begin position="6"/>
        <end position="28"/>
    </location>
</feature>
<keyword evidence="1" id="KW-1133">Transmembrane helix</keyword>
<proteinExistence type="predicted"/>
<feature type="transmembrane region" description="Helical" evidence="1">
    <location>
        <begin position="214"/>
        <end position="238"/>
    </location>
</feature>
<sequence length="240" mass="28154">MELSQYIRLTIQASTLFIMIPIDVFLVYHVAIHYEFLFNAYFVTMTLYVVNGTVYFSCTFFGNLLEFADFLRWGHRFYQYFIPLLSVMMAINRFTAIVIMPGKGFAKWTFFAVNLAFIFFISLTLLLFNYVGIFGINLSEYETYSKYFDRVFKAGAYVFSFMLEVLAITYRKLSKGTQQLDDLDRKLLIQNFYSTIPWLINCVSNQLLQTYRNYIVLIVITNVMSCLGLMAPMVYLFCSK</sequence>
<feature type="transmembrane region" description="Helical" evidence="1">
    <location>
        <begin position="40"/>
        <end position="65"/>
    </location>
</feature>
<feature type="transmembrane region" description="Helical" evidence="1">
    <location>
        <begin position="151"/>
        <end position="170"/>
    </location>
</feature>
<protein>
    <submittedName>
        <fullName evidence="3">Serpentine receptor class gamma</fullName>
    </submittedName>
</protein>
<keyword evidence="2" id="KW-1185">Reference proteome</keyword>
<keyword evidence="1" id="KW-0472">Membrane</keyword>
<dbReference type="AlphaFoldDB" id="A0A7E4VHW3"/>
<dbReference type="Proteomes" id="UP000492821">
    <property type="component" value="Unassembled WGS sequence"/>
</dbReference>
<evidence type="ECO:0000256" key="1">
    <source>
        <dbReference type="SAM" id="Phobius"/>
    </source>
</evidence>
<evidence type="ECO:0000313" key="2">
    <source>
        <dbReference type="Proteomes" id="UP000492821"/>
    </source>
</evidence>
<reference evidence="3" key="2">
    <citation type="submission" date="2020-10" db="UniProtKB">
        <authorList>
            <consortium name="WormBaseParasite"/>
        </authorList>
    </citation>
    <scope>IDENTIFICATION</scope>
</reference>
<keyword evidence="1" id="KW-0812">Transmembrane</keyword>
<reference evidence="2" key="1">
    <citation type="journal article" date="2013" name="Genetics">
        <title>The draft genome and transcriptome of Panagrellus redivivus are shaped by the harsh demands of a free-living lifestyle.</title>
        <authorList>
            <person name="Srinivasan J."/>
            <person name="Dillman A.R."/>
            <person name="Macchietto M.G."/>
            <person name="Heikkinen L."/>
            <person name="Lakso M."/>
            <person name="Fracchia K.M."/>
            <person name="Antoshechkin I."/>
            <person name="Mortazavi A."/>
            <person name="Wong G."/>
            <person name="Sternberg P.W."/>
        </authorList>
    </citation>
    <scope>NUCLEOTIDE SEQUENCE [LARGE SCALE GENOMIC DNA]</scope>
    <source>
        <strain evidence="2">MT8872</strain>
    </source>
</reference>
<organism evidence="2 3">
    <name type="scientific">Panagrellus redivivus</name>
    <name type="common">Microworm</name>
    <dbReference type="NCBI Taxonomy" id="6233"/>
    <lineage>
        <taxon>Eukaryota</taxon>
        <taxon>Metazoa</taxon>
        <taxon>Ecdysozoa</taxon>
        <taxon>Nematoda</taxon>
        <taxon>Chromadorea</taxon>
        <taxon>Rhabditida</taxon>
        <taxon>Tylenchina</taxon>
        <taxon>Panagrolaimomorpha</taxon>
        <taxon>Panagrolaimoidea</taxon>
        <taxon>Panagrolaimidae</taxon>
        <taxon>Panagrellus</taxon>
    </lineage>
</organism>
<accession>A0A7E4VHW3</accession>
<feature type="transmembrane region" description="Helical" evidence="1">
    <location>
        <begin position="111"/>
        <end position="131"/>
    </location>
</feature>